<dbReference type="AlphaFoldDB" id="A0A540K330"/>
<dbReference type="EMBL" id="VIEB01012534">
    <property type="protein sequence ID" value="TQD68661.1"/>
    <property type="molecule type" value="Genomic_DNA"/>
</dbReference>
<protein>
    <submittedName>
        <fullName evidence="1">Uncharacterized protein</fullName>
    </submittedName>
</protein>
<sequence>MVVTTVASSGFSLLSHDILRNISKASPNLLHLTYLEIVTFQVPTKPASLRYFIKHLLETLNHAQLRIHVNERVAHIPSNPIPVFTTNT</sequence>
<dbReference type="Proteomes" id="UP000315295">
    <property type="component" value="Unassembled WGS sequence"/>
</dbReference>
<keyword evidence="2" id="KW-1185">Reference proteome</keyword>
<accession>A0A540K330</accession>
<comment type="caution">
    <text evidence="1">The sequence shown here is derived from an EMBL/GenBank/DDBJ whole genome shotgun (WGS) entry which is preliminary data.</text>
</comment>
<evidence type="ECO:0000313" key="2">
    <source>
        <dbReference type="Proteomes" id="UP000315295"/>
    </source>
</evidence>
<reference evidence="1 2" key="1">
    <citation type="journal article" date="2019" name="G3 (Bethesda)">
        <title>Sequencing of a Wild Apple (Malus baccata) Genome Unravels the Differences Between Cultivated and Wild Apple Species Regarding Disease Resistance and Cold Tolerance.</title>
        <authorList>
            <person name="Chen X."/>
        </authorList>
    </citation>
    <scope>NUCLEOTIDE SEQUENCE [LARGE SCALE GENOMIC DNA]</scope>
    <source>
        <strain evidence="2">cv. Shandingzi</strain>
        <tissue evidence="1">Leaves</tissue>
    </source>
</reference>
<organism evidence="1 2">
    <name type="scientific">Malus baccata</name>
    <name type="common">Siberian crab apple</name>
    <name type="synonym">Pyrus baccata</name>
    <dbReference type="NCBI Taxonomy" id="106549"/>
    <lineage>
        <taxon>Eukaryota</taxon>
        <taxon>Viridiplantae</taxon>
        <taxon>Streptophyta</taxon>
        <taxon>Embryophyta</taxon>
        <taxon>Tracheophyta</taxon>
        <taxon>Spermatophyta</taxon>
        <taxon>Magnoliopsida</taxon>
        <taxon>eudicotyledons</taxon>
        <taxon>Gunneridae</taxon>
        <taxon>Pentapetalae</taxon>
        <taxon>rosids</taxon>
        <taxon>fabids</taxon>
        <taxon>Rosales</taxon>
        <taxon>Rosaceae</taxon>
        <taxon>Amygdaloideae</taxon>
        <taxon>Maleae</taxon>
        <taxon>Malus</taxon>
    </lineage>
</organism>
<proteinExistence type="predicted"/>
<evidence type="ECO:0000313" key="1">
    <source>
        <dbReference type="EMBL" id="TQD68661.1"/>
    </source>
</evidence>
<name>A0A540K330_MALBA</name>
<gene>
    <name evidence="1" type="ORF">C1H46_045806</name>
</gene>